<accession>A0A319DCK4</accession>
<evidence type="ECO:0000256" key="10">
    <source>
        <dbReference type="ARBA" id="ARBA00023232"/>
    </source>
</evidence>
<comment type="similarity">
    <text evidence="2 11">Belongs to the 4HPPD family.</text>
</comment>
<dbReference type="NCBIfam" id="TIGR01263">
    <property type="entry name" value="4HPPD"/>
    <property type="match status" value="1"/>
</dbReference>
<dbReference type="PANTHER" id="PTHR11959">
    <property type="entry name" value="4-HYDROXYPHENYLPYRUVATE DIOXYGENASE"/>
    <property type="match status" value="1"/>
</dbReference>
<keyword evidence="14" id="KW-0670">Pyruvate</keyword>
<keyword evidence="5" id="KW-0677">Repeat</keyword>
<reference evidence="14 15" key="1">
    <citation type="submission" date="2018-02" db="EMBL/GenBank/DDBJ databases">
        <title>The genomes of Aspergillus section Nigri reveals drivers in fungal speciation.</title>
        <authorList>
            <consortium name="DOE Joint Genome Institute"/>
            <person name="Vesth T.C."/>
            <person name="Nybo J."/>
            <person name="Theobald S."/>
            <person name="Brandl J."/>
            <person name="Frisvad J.C."/>
            <person name="Nielsen K.F."/>
            <person name="Lyhne E.K."/>
            <person name="Kogle M.E."/>
            <person name="Kuo A."/>
            <person name="Riley R."/>
            <person name="Clum A."/>
            <person name="Nolan M."/>
            <person name="Lipzen A."/>
            <person name="Salamov A."/>
            <person name="Henrissat B."/>
            <person name="Wiebenga A."/>
            <person name="De vries R.P."/>
            <person name="Grigoriev I.V."/>
            <person name="Mortensen U.H."/>
            <person name="Andersen M.R."/>
            <person name="Baker S.E."/>
        </authorList>
    </citation>
    <scope>NUCLEOTIDE SEQUENCE [LARGE SCALE GENOMIC DNA]</scope>
    <source>
        <strain evidence="14 15">CBS 707.79</strain>
    </source>
</reference>
<dbReference type="CDD" id="cd08342">
    <property type="entry name" value="HPPD_N_like"/>
    <property type="match status" value="1"/>
</dbReference>
<dbReference type="Proteomes" id="UP000247810">
    <property type="component" value="Unassembled WGS sequence"/>
</dbReference>
<dbReference type="PROSITE" id="PS51819">
    <property type="entry name" value="VOC"/>
    <property type="match status" value="2"/>
</dbReference>
<dbReference type="InterPro" id="IPR041735">
    <property type="entry name" value="4OHPhenylPyrv_dOase_C"/>
</dbReference>
<keyword evidence="8" id="KW-0560">Oxidoreductase</keyword>
<evidence type="ECO:0000256" key="9">
    <source>
        <dbReference type="ARBA" id="ARBA00023004"/>
    </source>
</evidence>
<dbReference type="Pfam" id="PF00903">
    <property type="entry name" value="Glyoxalase"/>
    <property type="match status" value="2"/>
</dbReference>
<evidence type="ECO:0000313" key="14">
    <source>
        <dbReference type="EMBL" id="PYH95146.1"/>
    </source>
</evidence>
<evidence type="ECO:0000256" key="4">
    <source>
        <dbReference type="ARBA" id="ARBA00022723"/>
    </source>
</evidence>
<sequence>MSSLSPNYTGFDYISWYVGNARQTASYFVAHFGFNIVAYRGPETGSFLTCSYVVTNGKARFVFTAPIASPEHTWDKRASDSDRQHLSEVQAHLTKHGDGVKDIAFAVDDVTGVWEHAVQNGATSLQKPQALTDNDGEVLSATIQTYGDTAHTLINRSAYKGIFLPGYQSKSGEDRLNDLLPKIEVVEIDHCVGNQAWDGLDSIVKYYEDALNFHRYWTVDDKEMCSEYSAMRSVVVASPNEVIKMPMNEPAVGLKKSQIEEFIDYNAGPGCQHIALLTTDILTAVTNLSQRGVTFLSVPPIYYTAMRSRLAAANMTLNEDIDQLQKHNILVDFDEQGYLLQIFTKHVGDRPTVFLEIIQRHGFEGFGAGNFRALFEAFEREQEKRGNL</sequence>
<evidence type="ECO:0000256" key="5">
    <source>
        <dbReference type="ARBA" id="ARBA00022737"/>
    </source>
</evidence>
<dbReference type="InterPro" id="IPR005956">
    <property type="entry name" value="4OHPhenylPyrv_dOase"/>
</dbReference>
<dbReference type="VEuPathDB" id="FungiDB:BO71DRAFT_323842"/>
<dbReference type="GO" id="GO:0046872">
    <property type="term" value="F:metal ion binding"/>
    <property type="evidence" value="ECO:0007669"/>
    <property type="project" value="UniProtKB-KW"/>
</dbReference>
<dbReference type="FunFam" id="3.10.180.10:FF:000001">
    <property type="entry name" value="4-hydroxyphenylpyruvate dioxygenase"/>
    <property type="match status" value="1"/>
</dbReference>
<dbReference type="InterPro" id="IPR041736">
    <property type="entry name" value="4OHPhenylPyrv_dOase_N"/>
</dbReference>
<keyword evidence="4 12" id="KW-0479">Metal-binding</keyword>
<evidence type="ECO:0000313" key="15">
    <source>
        <dbReference type="Proteomes" id="UP000247810"/>
    </source>
</evidence>
<dbReference type="Gene3D" id="3.10.180.10">
    <property type="entry name" value="2,3-Dihydroxybiphenyl 1,2-Dioxygenase, domain 1"/>
    <property type="match status" value="2"/>
</dbReference>
<feature type="binding site" evidence="12">
    <location>
        <position position="356"/>
    </location>
    <ligand>
        <name>Fe cation</name>
        <dbReference type="ChEBI" id="CHEBI:24875"/>
    </ligand>
</feature>
<dbReference type="GO" id="GO:0003868">
    <property type="term" value="F:4-hydroxyphenylpyruvate dioxygenase activity"/>
    <property type="evidence" value="ECO:0007669"/>
    <property type="project" value="InterPro"/>
</dbReference>
<dbReference type="AlphaFoldDB" id="A0A319DCK4"/>
<evidence type="ECO:0000256" key="3">
    <source>
        <dbReference type="ARBA" id="ARBA00013222"/>
    </source>
</evidence>
<feature type="domain" description="VOC" evidence="13">
    <location>
        <begin position="187"/>
        <end position="345"/>
    </location>
</feature>
<evidence type="ECO:0000256" key="6">
    <source>
        <dbReference type="ARBA" id="ARBA00022878"/>
    </source>
</evidence>
<dbReference type="InterPro" id="IPR037523">
    <property type="entry name" value="VOC_core"/>
</dbReference>
<proteinExistence type="inferred from homology"/>
<feature type="binding site" evidence="12">
    <location>
        <position position="190"/>
    </location>
    <ligand>
        <name>Fe cation</name>
        <dbReference type="ChEBI" id="CHEBI:24875"/>
    </ligand>
</feature>
<dbReference type="GO" id="GO:0006572">
    <property type="term" value="P:L-tyrosine catabolic process"/>
    <property type="evidence" value="ECO:0007669"/>
    <property type="project" value="UniProtKB-KW"/>
</dbReference>
<evidence type="ECO:0000256" key="8">
    <source>
        <dbReference type="ARBA" id="ARBA00023002"/>
    </source>
</evidence>
<dbReference type="STRING" id="1448320.A0A319DCK4"/>
<gene>
    <name evidence="14" type="ORF">BO71DRAFT_323842</name>
</gene>
<comment type="cofactor">
    <cofactor evidence="12">
        <name>Fe cation</name>
        <dbReference type="ChEBI" id="CHEBI:24875"/>
    </cofactor>
    <text evidence="12">Binds 1 Fe cation per subunit.</text>
</comment>
<evidence type="ECO:0000256" key="12">
    <source>
        <dbReference type="PIRSR" id="PIRSR009283-1"/>
    </source>
</evidence>
<keyword evidence="6" id="KW-0828">Tyrosine catabolism</keyword>
<dbReference type="CDD" id="cd07250">
    <property type="entry name" value="HPPD_C_like"/>
    <property type="match status" value="1"/>
</dbReference>
<evidence type="ECO:0000256" key="7">
    <source>
        <dbReference type="ARBA" id="ARBA00022964"/>
    </source>
</evidence>
<keyword evidence="9 12" id="KW-0408">Iron</keyword>
<dbReference type="OrthoDB" id="414569at2759"/>
<dbReference type="InterPro" id="IPR029068">
    <property type="entry name" value="Glyas_Bleomycin-R_OHBP_Dase"/>
</dbReference>
<keyword evidence="15" id="KW-1185">Reference proteome</keyword>
<dbReference type="InterPro" id="IPR004360">
    <property type="entry name" value="Glyas_Fos-R_dOase_dom"/>
</dbReference>
<keyword evidence="10" id="KW-0585">Phenylalanine catabolism</keyword>
<dbReference type="PANTHER" id="PTHR11959:SF1">
    <property type="entry name" value="4-HYDROXYPHENYLPYRUVATE DIOXYGENASE"/>
    <property type="match status" value="1"/>
</dbReference>
<organism evidence="14 15">
    <name type="scientific">Aspergillus ellipticus CBS 707.79</name>
    <dbReference type="NCBI Taxonomy" id="1448320"/>
    <lineage>
        <taxon>Eukaryota</taxon>
        <taxon>Fungi</taxon>
        <taxon>Dikarya</taxon>
        <taxon>Ascomycota</taxon>
        <taxon>Pezizomycotina</taxon>
        <taxon>Eurotiomycetes</taxon>
        <taxon>Eurotiomycetidae</taxon>
        <taxon>Eurotiales</taxon>
        <taxon>Aspergillaceae</taxon>
        <taxon>Aspergillus</taxon>
        <taxon>Aspergillus subgen. Circumdati</taxon>
    </lineage>
</organism>
<feature type="binding site" evidence="12">
    <location>
        <position position="273"/>
    </location>
    <ligand>
        <name>Fe cation</name>
        <dbReference type="ChEBI" id="CHEBI:24875"/>
    </ligand>
</feature>
<evidence type="ECO:0000259" key="13">
    <source>
        <dbReference type="PROSITE" id="PS51819"/>
    </source>
</evidence>
<dbReference type="SUPFAM" id="SSF54593">
    <property type="entry name" value="Glyoxalase/Bleomycin resistance protein/Dihydroxybiphenyl dioxygenase"/>
    <property type="match status" value="1"/>
</dbReference>
<evidence type="ECO:0000256" key="2">
    <source>
        <dbReference type="ARBA" id="ARBA00005877"/>
    </source>
</evidence>
<dbReference type="UniPathway" id="UPA00139">
    <property type="reaction ID" value="UER00362"/>
</dbReference>
<dbReference type="GO" id="GO:0006559">
    <property type="term" value="P:L-phenylalanine catabolic process"/>
    <property type="evidence" value="ECO:0007669"/>
    <property type="project" value="UniProtKB-UniPathway"/>
</dbReference>
<dbReference type="EMBL" id="KZ825858">
    <property type="protein sequence ID" value="PYH95146.1"/>
    <property type="molecule type" value="Genomic_DNA"/>
</dbReference>
<evidence type="ECO:0000256" key="1">
    <source>
        <dbReference type="ARBA" id="ARBA00005162"/>
    </source>
</evidence>
<dbReference type="PIRSF" id="PIRSF009283">
    <property type="entry name" value="HPP_dOase"/>
    <property type="match status" value="1"/>
</dbReference>
<protein>
    <recommendedName>
        <fullName evidence="3 11">4-hydroxyphenylpyruvate dioxygenase</fullName>
    </recommendedName>
</protein>
<keyword evidence="7 14" id="KW-0223">Dioxygenase</keyword>
<feature type="domain" description="VOC" evidence="13">
    <location>
        <begin position="10"/>
        <end position="156"/>
    </location>
</feature>
<dbReference type="FunFam" id="3.10.180.10:FF:000020">
    <property type="entry name" value="4-hydroxyphenylpyruvate dioxygenase"/>
    <property type="match status" value="1"/>
</dbReference>
<comment type="pathway">
    <text evidence="1">Amino-acid degradation; L-phenylalanine degradation; acetoacetate and fumarate from L-phenylalanine: step 3/6.</text>
</comment>
<name>A0A319DCK4_9EURO</name>
<evidence type="ECO:0000256" key="11">
    <source>
        <dbReference type="PIRNR" id="PIRNR009283"/>
    </source>
</evidence>